<gene>
    <name evidence="2" type="ORF">AVEN_177725_1</name>
</gene>
<accession>A0A4Y2UDG3</accession>
<keyword evidence="3" id="KW-1185">Reference proteome</keyword>
<feature type="compositionally biased region" description="Polar residues" evidence="1">
    <location>
        <begin position="8"/>
        <end position="25"/>
    </location>
</feature>
<evidence type="ECO:0000313" key="3">
    <source>
        <dbReference type="Proteomes" id="UP000499080"/>
    </source>
</evidence>
<organism evidence="2 3">
    <name type="scientific">Araneus ventricosus</name>
    <name type="common">Orbweaver spider</name>
    <name type="synonym">Epeira ventricosa</name>
    <dbReference type="NCBI Taxonomy" id="182803"/>
    <lineage>
        <taxon>Eukaryota</taxon>
        <taxon>Metazoa</taxon>
        <taxon>Ecdysozoa</taxon>
        <taxon>Arthropoda</taxon>
        <taxon>Chelicerata</taxon>
        <taxon>Arachnida</taxon>
        <taxon>Araneae</taxon>
        <taxon>Araneomorphae</taxon>
        <taxon>Entelegynae</taxon>
        <taxon>Araneoidea</taxon>
        <taxon>Araneidae</taxon>
        <taxon>Araneus</taxon>
    </lineage>
</organism>
<protein>
    <submittedName>
        <fullName evidence="2">Uncharacterized protein</fullName>
    </submittedName>
</protein>
<dbReference type="Proteomes" id="UP000499080">
    <property type="component" value="Unassembled WGS sequence"/>
</dbReference>
<evidence type="ECO:0000256" key="1">
    <source>
        <dbReference type="SAM" id="MobiDB-lite"/>
    </source>
</evidence>
<feature type="region of interest" description="Disordered" evidence="1">
    <location>
        <begin position="1"/>
        <end position="25"/>
    </location>
</feature>
<name>A0A4Y2UDG3_ARAVE</name>
<comment type="caution">
    <text evidence="2">The sequence shown here is derived from an EMBL/GenBank/DDBJ whole genome shotgun (WGS) entry which is preliminary data.</text>
</comment>
<evidence type="ECO:0000313" key="2">
    <source>
        <dbReference type="EMBL" id="GBO09587.1"/>
    </source>
</evidence>
<proteinExistence type="predicted"/>
<dbReference type="AlphaFoldDB" id="A0A4Y2UDG3"/>
<reference evidence="2 3" key="1">
    <citation type="journal article" date="2019" name="Sci. Rep.">
        <title>Orb-weaving spider Araneus ventricosus genome elucidates the spidroin gene catalogue.</title>
        <authorList>
            <person name="Kono N."/>
            <person name="Nakamura H."/>
            <person name="Ohtoshi R."/>
            <person name="Moran D.A.P."/>
            <person name="Shinohara A."/>
            <person name="Yoshida Y."/>
            <person name="Fujiwara M."/>
            <person name="Mori M."/>
            <person name="Tomita M."/>
            <person name="Arakawa K."/>
        </authorList>
    </citation>
    <scope>NUCLEOTIDE SEQUENCE [LARGE SCALE GENOMIC DNA]</scope>
</reference>
<dbReference type="EMBL" id="BGPR01034957">
    <property type="protein sequence ID" value="GBO09587.1"/>
    <property type="molecule type" value="Genomic_DNA"/>
</dbReference>
<sequence>MRADRRSQSSSFETSCSPYTADPTSDANATKIVWCVNGENSPTSASSRVRRDENHLIRDPGCREGVPMFQCWTCLEVLHIRFRERKSCFHTCFRNIKLSP</sequence>